<evidence type="ECO:0000259" key="2">
    <source>
        <dbReference type="Pfam" id="PF13579"/>
    </source>
</evidence>
<dbReference type="PANTHER" id="PTHR12526:SF636">
    <property type="entry name" value="BLL3647 PROTEIN"/>
    <property type="match status" value="1"/>
</dbReference>
<dbReference type="EMBL" id="CAADEZ010000500">
    <property type="protein sequence ID" value="VFJ69145.1"/>
    <property type="molecule type" value="Genomic_DNA"/>
</dbReference>
<dbReference type="Pfam" id="PF13579">
    <property type="entry name" value="Glyco_trans_4_4"/>
    <property type="match status" value="1"/>
</dbReference>
<dbReference type="EMBL" id="CAADFL010000481">
    <property type="protein sequence ID" value="VFK17463.1"/>
    <property type="molecule type" value="Genomic_DNA"/>
</dbReference>
<evidence type="ECO:0000259" key="1">
    <source>
        <dbReference type="Pfam" id="PF00534"/>
    </source>
</evidence>
<dbReference type="GO" id="GO:0016757">
    <property type="term" value="F:glycosyltransferase activity"/>
    <property type="evidence" value="ECO:0007669"/>
    <property type="project" value="InterPro"/>
</dbReference>
<dbReference type="PANTHER" id="PTHR12526">
    <property type="entry name" value="GLYCOSYLTRANSFERASE"/>
    <property type="match status" value="1"/>
</dbReference>
<feature type="domain" description="Glycosyl transferase family 1" evidence="1">
    <location>
        <begin position="193"/>
        <end position="354"/>
    </location>
</feature>
<protein>
    <submittedName>
        <fullName evidence="3">Glycosyltransferase involved in cell wall bisynthesis</fullName>
    </submittedName>
</protein>
<dbReference type="Pfam" id="PF00534">
    <property type="entry name" value="Glycos_transf_1"/>
    <property type="match status" value="1"/>
</dbReference>
<feature type="domain" description="Glycosyltransferase subfamily 4-like N-terminal" evidence="2">
    <location>
        <begin position="15"/>
        <end position="176"/>
    </location>
</feature>
<dbReference type="InterPro" id="IPR028098">
    <property type="entry name" value="Glyco_trans_4-like_N"/>
</dbReference>
<dbReference type="AlphaFoldDB" id="A0A450TKX2"/>
<evidence type="ECO:0000313" key="5">
    <source>
        <dbReference type="EMBL" id="VFK17463.1"/>
    </source>
</evidence>
<dbReference type="SUPFAM" id="SSF53756">
    <property type="entry name" value="UDP-Glycosyltransferase/glycogen phosphorylase"/>
    <property type="match status" value="1"/>
</dbReference>
<reference evidence="3" key="1">
    <citation type="submission" date="2019-02" db="EMBL/GenBank/DDBJ databases">
        <authorList>
            <person name="Gruber-Vodicka R. H."/>
            <person name="Seah K. B. B."/>
        </authorList>
    </citation>
    <scope>NUCLEOTIDE SEQUENCE</scope>
    <source>
        <strain evidence="4">BECK_BZ163</strain>
        <strain evidence="5">BECK_BZ164</strain>
        <strain evidence="3">BECK_BZ165</strain>
    </source>
</reference>
<dbReference type="GO" id="GO:1901135">
    <property type="term" value="P:carbohydrate derivative metabolic process"/>
    <property type="evidence" value="ECO:0007669"/>
    <property type="project" value="UniProtKB-ARBA"/>
</dbReference>
<sequence>MRILHVVRGLTNESGTTHVVIPMAEEQARQGARVSVLFVDKPPYASLRPAPALVDSQEFPQSLPLVHPGVSWSFAGAIKTRIHEFDVVHIHAVWNFPTWWTMRTALKARIPFMVAPHGSLEPWAYNHGSRRRRIYARYIERPLLAQAARLQASTNTEAGQFRAFGLDVPAAVIPNGVSPDWLEGKRGNLAAHLGLAAGTKTLLFLSRLHEKKGLDILLRAFAAALHSLSGLVLVVAGCDAGSGYDNKMRNLANVLGLRDRCLFIGEVREEKKREVLFGADAFALTSHSEGLPMAVLVAMASGLPVIITPGCNLPEVASWDAGLIVEPSVESAATGLREMFGEPSRMRERGENGRALVRHRFTWPRIVRDTLAVYGEMIRDGNRTVR</sequence>
<gene>
    <name evidence="4" type="ORF">BECKFM1743A_GA0114220_105002</name>
    <name evidence="5" type="ORF">BECKFM1743B_GA0114221_104812</name>
    <name evidence="3" type="ORF">BECKFM1743C_GA0114222_104802</name>
</gene>
<evidence type="ECO:0000313" key="4">
    <source>
        <dbReference type="EMBL" id="VFJ69145.1"/>
    </source>
</evidence>
<dbReference type="InterPro" id="IPR001296">
    <property type="entry name" value="Glyco_trans_1"/>
</dbReference>
<proteinExistence type="predicted"/>
<evidence type="ECO:0000313" key="3">
    <source>
        <dbReference type="EMBL" id="VFJ68259.1"/>
    </source>
</evidence>
<dbReference type="Gene3D" id="3.40.50.2000">
    <property type="entry name" value="Glycogen Phosphorylase B"/>
    <property type="match status" value="2"/>
</dbReference>
<dbReference type="EMBL" id="CAADFA010000480">
    <property type="protein sequence ID" value="VFJ68259.1"/>
    <property type="molecule type" value="Genomic_DNA"/>
</dbReference>
<organism evidence="3">
    <name type="scientific">Candidatus Kentrum sp. FM</name>
    <dbReference type="NCBI Taxonomy" id="2126340"/>
    <lineage>
        <taxon>Bacteria</taxon>
        <taxon>Pseudomonadati</taxon>
        <taxon>Pseudomonadota</taxon>
        <taxon>Gammaproteobacteria</taxon>
        <taxon>Candidatus Kentrum</taxon>
    </lineage>
</organism>
<keyword evidence="3" id="KW-0808">Transferase</keyword>
<accession>A0A450TKX2</accession>
<name>A0A450TKX2_9GAMM</name>